<keyword evidence="1" id="KW-0812">Transmembrane</keyword>
<comment type="caution">
    <text evidence="2">The sequence shown here is derived from an EMBL/GenBank/DDBJ whole genome shotgun (WGS) entry which is preliminary data.</text>
</comment>
<gene>
    <name evidence="2" type="ORF">OS493_016992</name>
</gene>
<keyword evidence="1" id="KW-1133">Transmembrane helix</keyword>
<dbReference type="Pfam" id="PF06979">
    <property type="entry name" value="TMEM70"/>
    <property type="match status" value="1"/>
</dbReference>
<evidence type="ECO:0000313" key="3">
    <source>
        <dbReference type="Proteomes" id="UP001163046"/>
    </source>
</evidence>
<protein>
    <recommendedName>
        <fullName evidence="4">Transmembrane protein 223</fullName>
    </recommendedName>
</protein>
<evidence type="ECO:0000256" key="1">
    <source>
        <dbReference type="SAM" id="Phobius"/>
    </source>
</evidence>
<accession>A0A9W9YQ60</accession>
<dbReference type="PANTHER" id="PTHR14549">
    <property type="entry name" value="TRANSMEMBRANE PROTEIN 223"/>
    <property type="match status" value="1"/>
</dbReference>
<organism evidence="2 3">
    <name type="scientific">Desmophyllum pertusum</name>
    <dbReference type="NCBI Taxonomy" id="174260"/>
    <lineage>
        <taxon>Eukaryota</taxon>
        <taxon>Metazoa</taxon>
        <taxon>Cnidaria</taxon>
        <taxon>Anthozoa</taxon>
        <taxon>Hexacorallia</taxon>
        <taxon>Scleractinia</taxon>
        <taxon>Caryophylliina</taxon>
        <taxon>Caryophylliidae</taxon>
        <taxon>Desmophyllum</taxon>
    </lineage>
</organism>
<dbReference type="InterPro" id="IPR045325">
    <property type="entry name" value="TMEM70/TMEM186/TMEM223"/>
</dbReference>
<dbReference type="EMBL" id="MU827310">
    <property type="protein sequence ID" value="KAJ7360360.1"/>
    <property type="molecule type" value="Genomic_DNA"/>
</dbReference>
<dbReference type="PANTHER" id="PTHR14549:SF2">
    <property type="entry name" value="TRANSMEMBRANE PROTEIN 223"/>
    <property type="match status" value="1"/>
</dbReference>
<dbReference type="GO" id="GO:0005739">
    <property type="term" value="C:mitochondrion"/>
    <property type="evidence" value="ECO:0007669"/>
    <property type="project" value="TreeGrafter"/>
</dbReference>
<dbReference type="OrthoDB" id="5950063at2759"/>
<name>A0A9W9YQ60_9CNID</name>
<keyword evidence="3" id="KW-1185">Reference proteome</keyword>
<evidence type="ECO:0008006" key="4">
    <source>
        <dbReference type="Google" id="ProtNLM"/>
    </source>
</evidence>
<feature type="transmembrane region" description="Helical" evidence="1">
    <location>
        <begin position="56"/>
        <end position="76"/>
    </location>
</feature>
<proteinExistence type="predicted"/>
<reference evidence="2" key="1">
    <citation type="submission" date="2023-01" db="EMBL/GenBank/DDBJ databases">
        <title>Genome assembly of the deep-sea coral Lophelia pertusa.</title>
        <authorList>
            <person name="Herrera S."/>
            <person name="Cordes E."/>
        </authorList>
    </citation>
    <scope>NUCLEOTIDE SEQUENCE</scope>
    <source>
        <strain evidence="2">USNM1676648</strain>
        <tissue evidence="2">Polyp</tissue>
    </source>
</reference>
<keyword evidence="1" id="KW-0472">Membrane</keyword>
<dbReference type="AlphaFoldDB" id="A0A9W9YQ60"/>
<dbReference type="InterPro" id="IPR026100">
    <property type="entry name" value="Tmem223"/>
</dbReference>
<sequence>MFLFSIFIHQRKIPLSFLGRIRCLKYLKKARLSSSAKKKETAWKNVTLYYYNRQKFFCLVGLACTSQFIFWAWMAYFQFSRIKLADLVNLESKRSQGEILDVSSKPGVSWKIFRFIEERPIMLASFAVAVGMFFTASGFIYSLRSVNRLVLQGNNVRVVTHTPLGGTRSVTVPISDVSCSGSRTGTKSQISLKLKGHSFFFLVDKEGEFLQPTMFDKTVG</sequence>
<evidence type="ECO:0000313" key="2">
    <source>
        <dbReference type="EMBL" id="KAJ7360360.1"/>
    </source>
</evidence>
<dbReference type="Proteomes" id="UP001163046">
    <property type="component" value="Unassembled WGS sequence"/>
</dbReference>
<feature type="transmembrane region" description="Helical" evidence="1">
    <location>
        <begin position="121"/>
        <end position="143"/>
    </location>
</feature>